<evidence type="ECO:0000256" key="2">
    <source>
        <dbReference type="ARBA" id="ARBA00022801"/>
    </source>
</evidence>
<keyword evidence="10" id="KW-1185">Reference proteome</keyword>
<evidence type="ECO:0000259" key="8">
    <source>
        <dbReference type="Pfam" id="PF00150"/>
    </source>
</evidence>
<evidence type="ECO:0000256" key="6">
    <source>
        <dbReference type="ARBA" id="ARBA00023326"/>
    </source>
</evidence>
<dbReference type="AlphaFoldDB" id="A0A6P1W4M4"/>
<dbReference type="Proteomes" id="UP000464577">
    <property type="component" value="Chromosome"/>
</dbReference>
<keyword evidence="5 7" id="KW-0326">Glycosidase</keyword>
<dbReference type="GO" id="GO:0005576">
    <property type="term" value="C:extracellular region"/>
    <property type="evidence" value="ECO:0007669"/>
    <property type="project" value="TreeGrafter"/>
</dbReference>
<dbReference type="SUPFAM" id="SSF51445">
    <property type="entry name" value="(Trans)glycosidases"/>
    <property type="match status" value="1"/>
</dbReference>
<feature type="domain" description="Glycoside hydrolase family 5" evidence="8">
    <location>
        <begin position="58"/>
        <end position="314"/>
    </location>
</feature>
<evidence type="ECO:0000256" key="1">
    <source>
        <dbReference type="ARBA" id="ARBA00005641"/>
    </source>
</evidence>
<proteinExistence type="inferred from homology"/>
<accession>A0A6P1W4M4</accession>
<gene>
    <name evidence="9" type="ORF">GJR95_37525</name>
</gene>
<evidence type="ECO:0000313" key="9">
    <source>
        <dbReference type="EMBL" id="QHW00384.1"/>
    </source>
</evidence>
<dbReference type="RefSeq" id="WP_162390775.1">
    <property type="nucleotide sequence ID" value="NZ_CP045997.1"/>
</dbReference>
<dbReference type="KEGG" id="senf:GJR95_37525"/>
<keyword evidence="4" id="KW-0119">Carbohydrate metabolism</keyword>
<protein>
    <submittedName>
        <fullName evidence="9">Cellulase family glycosylhydrolase</fullName>
    </submittedName>
</protein>
<dbReference type="InterPro" id="IPR017853">
    <property type="entry name" value="GH"/>
</dbReference>
<evidence type="ECO:0000256" key="5">
    <source>
        <dbReference type="ARBA" id="ARBA00023295"/>
    </source>
</evidence>
<keyword evidence="2 7" id="KW-0378">Hydrolase</keyword>
<comment type="similarity">
    <text evidence="1 7">Belongs to the glycosyl hydrolase 5 (cellulase A) family.</text>
</comment>
<evidence type="ECO:0000256" key="3">
    <source>
        <dbReference type="ARBA" id="ARBA00023001"/>
    </source>
</evidence>
<keyword evidence="6" id="KW-0624">Polysaccharide degradation</keyword>
<dbReference type="PANTHER" id="PTHR31297:SF41">
    <property type="entry name" value="ENDOGLUCANASE, PUTATIVE (AFU_ORTHOLOGUE AFUA_5G01830)-RELATED"/>
    <property type="match status" value="1"/>
</dbReference>
<dbReference type="GO" id="GO:0030245">
    <property type="term" value="P:cellulose catabolic process"/>
    <property type="evidence" value="ECO:0007669"/>
    <property type="project" value="UniProtKB-KW"/>
</dbReference>
<keyword evidence="3" id="KW-0136">Cellulose degradation</keyword>
<dbReference type="InterPro" id="IPR050386">
    <property type="entry name" value="Glycosyl_hydrolase_5"/>
</dbReference>
<evidence type="ECO:0000256" key="7">
    <source>
        <dbReference type="RuleBase" id="RU361153"/>
    </source>
</evidence>
<dbReference type="PANTHER" id="PTHR31297">
    <property type="entry name" value="GLUCAN ENDO-1,6-BETA-GLUCOSIDASE B"/>
    <property type="match status" value="1"/>
</dbReference>
<dbReference type="Pfam" id="PF00150">
    <property type="entry name" value="Cellulase"/>
    <property type="match status" value="1"/>
</dbReference>
<sequence length="343" mass="39260">MIRYLYGLIAILLSTMPGYTQSMSAGVSPSRYEKLKKGINIDNWLVRNANEILAGTQFTEADLKLIKQAGFKHVRFPIRSPLMNELQPEKLNQRDIDSIKSVLNRMLNNGLAVVFNPVHPAREYSARLEVDSVLQTKFVRFWTVLAKEFSTYDPETVFIEPINEPFFKHPPTWFTFNERLLKAIRQSAPRHTLIISPVKGNIDVIDMTPLADKNVVYSTHFYSPFAFTHQGAPWLKNLPLGQHYPSDKWNADYLKTDFFNPLMAWVNKQGVKVYMGEYGVLNTADYADKLAWLTDVGQIVTELNLAAALWSYNPGFSILESPKAPTGQRNFDSKLLKTFQLYE</sequence>
<evidence type="ECO:0000256" key="4">
    <source>
        <dbReference type="ARBA" id="ARBA00023277"/>
    </source>
</evidence>
<organism evidence="9 10">
    <name type="scientific">Spirosoma endbachense</name>
    <dbReference type="NCBI Taxonomy" id="2666025"/>
    <lineage>
        <taxon>Bacteria</taxon>
        <taxon>Pseudomonadati</taxon>
        <taxon>Bacteroidota</taxon>
        <taxon>Cytophagia</taxon>
        <taxon>Cytophagales</taxon>
        <taxon>Cytophagaceae</taxon>
        <taxon>Spirosoma</taxon>
    </lineage>
</organism>
<dbReference type="InterPro" id="IPR001547">
    <property type="entry name" value="Glyco_hydro_5"/>
</dbReference>
<evidence type="ECO:0000313" key="10">
    <source>
        <dbReference type="Proteomes" id="UP000464577"/>
    </source>
</evidence>
<name>A0A6P1W4M4_9BACT</name>
<dbReference type="Gene3D" id="3.20.20.80">
    <property type="entry name" value="Glycosidases"/>
    <property type="match status" value="1"/>
</dbReference>
<dbReference type="GO" id="GO:0009986">
    <property type="term" value="C:cell surface"/>
    <property type="evidence" value="ECO:0007669"/>
    <property type="project" value="TreeGrafter"/>
</dbReference>
<dbReference type="EMBL" id="CP045997">
    <property type="protein sequence ID" value="QHW00384.1"/>
    <property type="molecule type" value="Genomic_DNA"/>
</dbReference>
<dbReference type="GO" id="GO:0008422">
    <property type="term" value="F:beta-glucosidase activity"/>
    <property type="evidence" value="ECO:0007669"/>
    <property type="project" value="TreeGrafter"/>
</dbReference>
<reference evidence="9 10" key="1">
    <citation type="submission" date="2019-11" db="EMBL/GenBank/DDBJ databases">
        <title>Spirosoma endbachense sp. nov., isolated from a natural salt meadow.</title>
        <authorList>
            <person name="Rojas J."/>
            <person name="Ambika Manirajan B."/>
            <person name="Ratering S."/>
            <person name="Suarez C."/>
            <person name="Geissler-Plaum R."/>
            <person name="Schnell S."/>
        </authorList>
    </citation>
    <scope>NUCLEOTIDE SEQUENCE [LARGE SCALE GENOMIC DNA]</scope>
    <source>
        <strain evidence="9 10">I-24</strain>
    </source>
</reference>